<protein>
    <submittedName>
        <fullName evidence="1">Uncharacterized protein</fullName>
    </submittedName>
</protein>
<gene>
    <name evidence="1" type="ORF">J2S06_001004</name>
</gene>
<name>A0ABT9VM13_9BACI</name>
<dbReference type="EMBL" id="JAUSTR010000002">
    <property type="protein sequence ID" value="MDQ0161930.1"/>
    <property type="molecule type" value="Genomic_DNA"/>
</dbReference>
<sequence>MNHQELIYETKKSCEEYLPKLIQACDIISEKIQMNDVEWFNIYELFLEGLSWFVSAVQGIKDVSRNELKEIDMKEFNILLKKVEETLSNKDYVTLADLLEYELKEKLNEYLEIIKRDIDV</sequence>
<accession>A0ABT9VM13</accession>
<keyword evidence="2" id="KW-1185">Reference proteome</keyword>
<comment type="caution">
    <text evidence="1">The sequence shown here is derived from an EMBL/GenBank/DDBJ whole genome shotgun (WGS) entry which is preliminary data.</text>
</comment>
<evidence type="ECO:0000313" key="1">
    <source>
        <dbReference type="EMBL" id="MDQ0161930.1"/>
    </source>
</evidence>
<dbReference type="RefSeq" id="WP_419151505.1">
    <property type="nucleotide sequence ID" value="NZ_JAUSTR010000002.1"/>
</dbReference>
<organism evidence="1 2">
    <name type="scientific">Aeribacillus alveayuensis</name>
    <dbReference type="NCBI Taxonomy" id="279215"/>
    <lineage>
        <taxon>Bacteria</taxon>
        <taxon>Bacillati</taxon>
        <taxon>Bacillota</taxon>
        <taxon>Bacilli</taxon>
        <taxon>Bacillales</taxon>
        <taxon>Bacillaceae</taxon>
        <taxon>Aeribacillus</taxon>
    </lineage>
</organism>
<proteinExistence type="predicted"/>
<reference evidence="1 2" key="1">
    <citation type="submission" date="2023-07" db="EMBL/GenBank/DDBJ databases">
        <title>Genomic Encyclopedia of Type Strains, Phase IV (KMG-IV): sequencing the most valuable type-strain genomes for metagenomic binning, comparative biology and taxonomic classification.</title>
        <authorList>
            <person name="Goeker M."/>
        </authorList>
    </citation>
    <scope>NUCLEOTIDE SEQUENCE [LARGE SCALE GENOMIC DNA]</scope>
    <source>
        <strain evidence="1 2">DSM 19092</strain>
    </source>
</reference>
<dbReference type="Proteomes" id="UP001225646">
    <property type="component" value="Unassembled WGS sequence"/>
</dbReference>
<evidence type="ECO:0000313" key="2">
    <source>
        <dbReference type="Proteomes" id="UP001225646"/>
    </source>
</evidence>